<evidence type="ECO:0000256" key="2">
    <source>
        <dbReference type="SAM" id="SignalP"/>
    </source>
</evidence>
<dbReference type="InterPro" id="IPR019207">
    <property type="entry name" value="DUF2092"/>
</dbReference>
<sequence length="246" mass="28193">MNKKVCIAILLVFFSFNLFGQAEKTSLDTMAVKILDRMADFIGGLESVSFTANISQDVEQNRYGLVKEFSKDEVFMIGPDKMHVHSNGTDGHKGYWYNGESLVYYSFKENNYSVVDAPSDIVTMMDSINYAFEIEFPAADIFYPDFVDTIIVNFDHIEYLGNKNVNGVDCFQIMAVNENTNFQIWITNDGFFLPERFVIIHKDDDFKQYQVNFTNWDINPILPTEMFSFEPPPGAKNIAIMTTKSN</sequence>
<name>A0A9X1V545_9FLAO</name>
<reference evidence="3" key="1">
    <citation type="submission" date="2022-03" db="EMBL/GenBank/DDBJ databases">
        <title>Gramella crocea sp. nov., isolated from activated sludge of a seafood processing plant.</title>
        <authorList>
            <person name="Zhang X."/>
        </authorList>
    </citation>
    <scope>NUCLEOTIDE SEQUENCE</scope>
    <source>
        <strain evidence="3">YJ019</strain>
    </source>
</reference>
<evidence type="ECO:0000256" key="1">
    <source>
        <dbReference type="ARBA" id="ARBA00022729"/>
    </source>
</evidence>
<organism evidence="3 4">
    <name type="scientific">Christiangramia lutea</name>
    <dbReference type="NCBI Taxonomy" id="1607951"/>
    <lineage>
        <taxon>Bacteria</taxon>
        <taxon>Pseudomonadati</taxon>
        <taxon>Bacteroidota</taxon>
        <taxon>Flavobacteriia</taxon>
        <taxon>Flavobacteriales</taxon>
        <taxon>Flavobacteriaceae</taxon>
        <taxon>Christiangramia</taxon>
    </lineage>
</organism>
<dbReference type="SUPFAM" id="SSF89392">
    <property type="entry name" value="Prokaryotic lipoproteins and lipoprotein localization factors"/>
    <property type="match status" value="1"/>
</dbReference>
<dbReference type="AlphaFoldDB" id="A0A9X1V545"/>
<evidence type="ECO:0000313" key="4">
    <source>
        <dbReference type="Proteomes" id="UP001139226"/>
    </source>
</evidence>
<feature type="chain" id="PRO_5040801897" evidence="2">
    <location>
        <begin position="21"/>
        <end position="246"/>
    </location>
</feature>
<protein>
    <submittedName>
        <fullName evidence="3">DUF2092 domain-containing protein</fullName>
    </submittedName>
</protein>
<proteinExistence type="predicted"/>
<gene>
    <name evidence="3" type="ORF">ML462_07130</name>
</gene>
<dbReference type="Pfam" id="PF09865">
    <property type="entry name" value="DUF2092"/>
    <property type="match status" value="1"/>
</dbReference>
<dbReference type="RefSeq" id="WP_240713119.1">
    <property type="nucleotide sequence ID" value="NZ_JAKVTV010000002.1"/>
</dbReference>
<dbReference type="EMBL" id="JAKVTV010000002">
    <property type="protein sequence ID" value="MCH4822944.1"/>
    <property type="molecule type" value="Genomic_DNA"/>
</dbReference>
<feature type="signal peptide" evidence="2">
    <location>
        <begin position="1"/>
        <end position="20"/>
    </location>
</feature>
<accession>A0A9X1V545</accession>
<comment type="caution">
    <text evidence="3">The sequence shown here is derived from an EMBL/GenBank/DDBJ whole genome shotgun (WGS) entry which is preliminary data.</text>
</comment>
<dbReference type="Proteomes" id="UP001139226">
    <property type="component" value="Unassembled WGS sequence"/>
</dbReference>
<keyword evidence="4" id="KW-1185">Reference proteome</keyword>
<keyword evidence="1 2" id="KW-0732">Signal</keyword>
<evidence type="ECO:0000313" key="3">
    <source>
        <dbReference type="EMBL" id="MCH4822944.1"/>
    </source>
</evidence>
<dbReference type="InterPro" id="IPR029046">
    <property type="entry name" value="LolA/LolB/LppX"/>
</dbReference>
<dbReference type="Gene3D" id="2.50.20.10">
    <property type="entry name" value="Lipoprotein localisation LolA/LolB/LppX"/>
    <property type="match status" value="1"/>
</dbReference>